<comment type="caution">
    <text evidence="2">The sequence shown here is derived from an EMBL/GenBank/DDBJ whole genome shotgun (WGS) entry which is preliminary data.</text>
</comment>
<dbReference type="OrthoDB" id="1885051at2759"/>
<dbReference type="EMBL" id="RDQH01000331">
    <property type="protein sequence ID" value="RXH99761.1"/>
    <property type="molecule type" value="Genomic_DNA"/>
</dbReference>
<proteinExistence type="predicted"/>
<sequence>MGKITMAKKKKNTIMVTPLMMVMMTMYVFVGDAADTNSVYDPCSDAKIQRLDGFTFGLAFSKKDKFFFNQTQLSPCDKRLSLTGNDAQLAVFRPKVDEMSFLSINNSTFSPIKAGGYMVAFAGRKYAARSPPILVADDSHTITSFTLVLEFERGTLLNLYWKKFGCKACSGDYSVCLNDEDCAVPNSKCKGSGGSFDCNLSIQLAFSGTDKHLQVLNSWYEVKNLRKYSLYALFSNLLQ</sequence>
<keyword evidence="1" id="KW-1133">Transmembrane helix</keyword>
<dbReference type="STRING" id="3750.A0A498K3D0"/>
<gene>
    <name evidence="2" type="ORF">DVH24_021563</name>
</gene>
<evidence type="ECO:0000256" key="1">
    <source>
        <dbReference type="SAM" id="Phobius"/>
    </source>
</evidence>
<dbReference type="Gramene" id="mRNA:MD05G0060300">
    <property type="protein sequence ID" value="mRNA:MD05G0060300"/>
    <property type="gene ID" value="MD05G0060300"/>
</dbReference>
<accession>A0A498K3D0</accession>
<dbReference type="GO" id="GO:0046872">
    <property type="term" value="F:metal ion binding"/>
    <property type="evidence" value="ECO:0007669"/>
    <property type="project" value="InterPro"/>
</dbReference>
<evidence type="ECO:0008006" key="4">
    <source>
        <dbReference type="Google" id="ProtNLM"/>
    </source>
</evidence>
<dbReference type="GO" id="GO:0005829">
    <property type="term" value="C:cytosol"/>
    <property type="evidence" value="ECO:0007669"/>
    <property type="project" value="TreeGrafter"/>
</dbReference>
<keyword evidence="1" id="KW-0472">Membrane</keyword>
<reference evidence="2 3" key="1">
    <citation type="submission" date="2018-10" db="EMBL/GenBank/DDBJ databases">
        <title>A high-quality apple genome assembly.</title>
        <authorList>
            <person name="Hu J."/>
        </authorList>
    </citation>
    <scope>NUCLEOTIDE SEQUENCE [LARGE SCALE GENOMIC DNA]</scope>
    <source>
        <strain evidence="3">cv. HFTH1</strain>
        <tissue evidence="2">Young leaf</tissue>
    </source>
</reference>
<dbReference type="AlphaFoldDB" id="A0A498K3D0"/>
<dbReference type="GO" id="GO:0017183">
    <property type="term" value="P:protein histidyl modification to diphthamide"/>
    <property type="evidence" value="ECO:0007669"/>
    <property type="project" value="InterPro"/>
</dbReference>
<protein>
    <recommendedName>
        <fullName evidence="4">Expp1 protein</fullName>
    </recommendedName>
</protein>
<dbReference type="Proteomes" id="UP000290289">
    <property type="component" value="Chromosome 5"/>
</dbReference>
<evidence type="ECO:0000313" key="3">
    <source>
        <dbReference type="Proteomes" id="UP000290289"/>
    </source>
</evidence>
<feature type="transmembrane region" description="Helical" evidence="1">
    <location>
        <begin position="12"/>
        <end position="30"/>
    </location>
</feature>
<evidence type="ECO:0000313" key="2">
    <source>
        <dbReference type="EMBL" id="RXH99761.1"/>
    </source>
</evidence>
<keyword evidence="1" id="KW-0812">Transmembrane</keyword>
<dbReference type="PANTHER" id="PTHR21454:SF44">
    <property type="entry name" value="EXPP1 PROTEIN"/>
    <property type="match status" value="1"/>
</dbReference>
<name>A0A498K3D0_MALDO</name>
<keyword evidence="3" id="KW-1185">Reference proteome</keyword>
<dbReference type="PANTHER" id="PTHR21454">
    <property type="entry name" value="DPH3 HOMOLOG-RELATED"/>
    <property type="match status" value="1"/>
</dbReference>
<dbReference type="InterPro" id="IPR044248">
    <property type="entry name" value="DPH3/4-like"/>
</dbReference>
<organism evidence="2 3">
    <name type="scientific">Malus domestica</name>
    <name type="common">Apple</name>
    <name type="synonym">Pyrus malus</name>
    <dbReference type="NCBI Taxonomy" id="3750"/>
    <lineage>
        <taxon>Eukaryota</taxon>
        <taxon>Viridiplantae</taxon>
        <taxon>Streptophyta</taxon>
        <taxon>Embryophyta</taxon>
        <taxon>Tracheophyta</taxon>
        <taxon>Spermatophyta</taxon>
        <taxon>Magnoliopsida</taxon>
        <taxon>eudicotyledons</taxon>
        <taxon>Gunneridae</taxon>
        <taxon>Pentapetalae</taxon>
        <taxon>rosids</taxon>
        <taxon>fabids</taxon>
        <taxon>Rosales</taxon>
        <taxon>Rosaceae</taxon>
        <taxon>Amygdaloideae</taxon>
        <taxon>Maleae</taxon>
        <taxon>Malus</taxon>
    </lineage>
</organism>